<sequence length="549" mass="61085">MSISLHVELPTFSHSFQVSVSSSATIVDVKHEIHKTCTGGPRVSGQRLIWRGRFLGDEEKVQDIWKSPDDARIVHLAVHPSSWTAPPPGVTPTSPSEPRQPSFGIPAAPPPSPVPHNLPLQPTPTRQIHVSEYPASPQRMPLASPPQPSQYLLANLKYVAYKHQNAILALTEGRVLSNPPPGIDALRQHAMNILAQMGYVWPSVFDEEFPPAQDESVGVKYEPVTIDNQDYLSLVRSSGAPTPLQSHALRVLARTFPILLIPPQRVPLIFSPSMPTQAVPLPVNLNGHLQQLGLPPLRARQPNPVVAELRAIQLRALAAPLLLLTLRALFLLYFFSPFQKPVFGIIVSAWLLYEAWNTIRNAMPRVAIRNAGANGVPPQGPAANQAQVVDAQAQPQAQQRQQQQQRAQPHRPHPDIMMERQRPHTDILIDRVANINLQEESSILNGRGGPETEPTISHRLKTFVQLLFLTMHPAVWDRRRVALRRREGALRTETNARRTTVEPLEEGEDVAAHEARVRASAQLATVHAGRPQWVKEYIERVGRGEWVDE</sequence>
<proteinExistence type="predicted"/>
<gene>
    <name evidence="1" type="ORF">BV25DRAFT_1910650</name>
</gene>
<comment type="caution">
    <text evidence="1">The sequence shown here is derived from an EMBL/GenBank/DDBJ whole genome shotgun (WGS) entry which is preliminary data.</text>
</comment>
<evidence type="ECO:0000313" key="2">
    <source>
        <dbReference type="Proteomes" id="UP000814140"/>
    </source>
</evidence>
<dbReference type="Proteomes" id="UP000814140">
    <property type="component" value="Unassembled WGS sequence"/>
</dbReference>
<keyword evidence="2" id="KW-1185">Reference proteome</keyword>
<reference evidence="1" key="2">
    <citation type="journal article" date="2022" name="New Phytol.">
        <title>Evolutionary transition to the ectomycorrhizal habit in the genomes of a hyperdiverse lineage of mushroom-forming fungi.</title>
        <authorList>
            <person name="Looney B."/>
            <person name="Miyauchi S."/>
            <person name="Morin E."/>
            <person name="Drula E."/>
            <person name="Courty P.E."/>
            <person name="Kohler A."/>
            <person name="Kuo A."/>
            <person name="LaButti K."/>
            <person name="Pangilinan J."/>
            <person name="Lipzen A."/>
            <person name="Riley R."/>
            <person name="Andreopoulos W."/>
            <person name="He G."/>
            <person name="Johnson J."/>
            <person name="Nolan M."/>
            <person name="Tritt A."/>
            <person name="Barry K.W."/>
            <person name="Grigoriev I.V."/>
            <person name="Nagy L.G."/>
            <person name="Hibbett D."/>
            <person name="Henrissat B."/>
            <person name="Matheny P.B."/>
            <person name="Labbe J."/>
            <person name="Martin F.M."/>
        </authorList>
    </citation>
    <scope>NUCLEOTIDE SEQUENCE</scope>
    <source>
        <strain evidence="1">HHB10654</strain>
    </source>
</reference>
<organism evidence="1 2">
    <name type="scientific">Artomyces pyxidatus</name>
    <dbReference type="NCBI Taxonomy" id="48021"/>
    <lineage>
        <taxon>Eukaryota</taxon>
        <taxon>Fungi</taxon>
        <taxon>Dikarya</taxon>
        <taxon>Basidiomycota</taxon>
        <taxon>Agaricomycotina</taxon>
        <taxon>Agaricomycetes</taxon>
        <taxon>Russulales</taxon>
        <taxon>Auriscalpiaceae</taxon>
        <taxon>Artomyces</taxon>
    </lineage>
</organism>
<evidence type="ECO:0000313" key="1">
    <source>
        <dbReference type="EMBL" id="KAI0068916.1"/>
    </source>
</evidence>
<accession>A0ACB8TKL5</accession>
<dbReference type="EMBL" id="MU277187">
    <property type="protein sequence ID" value="KAI0068916.1"/>
    <property type="molecule type" value="Genomic_DNA"/>
</dbReference>
<protein>
    <submittedName>
        <fullName evidence="1">Uncharacterized protein</fullName>
    </submittedName>
</protein>
<name>A0ACB8TKL5_9AGAM</name>
<reference evidence="1" key="1">
    <citation type="submission" date="2021-03" db="EMBL/GenBank/DDBJ databases">
        <authorList>
            <consortium name="DOE Joint Genome Institute"/>
            <person name="Ahrendt S."/>
            <person name="Looney B.P."/>
            <person name="Miyauchi S."/>
            <person name="Morin E."/>
            <person name="Drula E."/>
            <person name="Courty P.E."/>
            <person name="Chicoki N."/>
            <person name="Fauchery L."/>
            <person name="Kohler A."/>
            <person name="Kuo A."/>
            <person name="Labutti K."/>
            <person name="Pangilinan J."/>
            <person name="Lipzen A."/>
            <person name="Riley R."/>
            <person name="Andreopoulos W."/>
            <person name="He G."/>
            <person name="Johnson J."/>
            <person name="Barry K.W."/>
            <person name="Grigoriev I.V."/>
            <person name="Nagy L."/>
            <person name="Hibbett D."/>
            <person name="Henrissat B."/>
            <person name="Matheny P.B."/>
            <person name="Labbe J."/>
            <person name="Martin F."/>
        </authorList>
    </citation>
    <scope>NUCLEOTIDE SEQUENCE</scope>
    <source>
        <strain evidence="1">HHB10654</strain>
    </source>
</reference>